<dbReference type="FunFam" id="1.25.40.10:FF:000470">
    <property type="entry name" value="Pentatricopeptide repeat-containing protein At5g66520"/>
    <property type="match status" value="1"/>
</dbReference>
<dbReference type="GO" id="GO:0009451">
    <property type="term" value="P:RNA modification"/>
    <property type="evidence" value="ECO:0007669"/>
    <property type="project" value="InterPro"/>
</dbReference>
<dbReference type="InterPro" id="IPR002885">
    <property type="entry name" value="PPR_rpt"/>
</dbReference>
<dbReference type="NCBIfam" id="TIGR00756">
    <property type="entry name" value="PPR"/>
    <property type="match status" value="5"/>
</dbReference>
<evidence type="ECO:0000313" key="4">
    <source>
        <dbReference type="EnsemblPlants" id="Kaladp0009s0035.1.v1.1.CDS.1"/>
    </source>
</evidence>
<evidence type="ECO:0000256" key="1">
    <source>
        <dbReference type="ARBA" id="ARBA00006643"/>
    </source>
</evidence>
<evidence type="ECO:0000256" key="2">
    <source>
        <dbReference type="ARBA" id="ARBA00022737"/>
    </source>
</evidence>
<dbReference type="SUPFAM" id="SSF48452">
    <property type="entry name" value="TPR-like"/>
    <property type="match status" value="1"/>
</dbReference>
<dbReference type="Pfam" id="PF20431">
    <property type="entry name" value="E_motif"/>
    <property type="match status" value="1"/>
</dbReference>
<dbReference type="InterPro" id="IPR011990">
    <property type="entry name" value="TPR-like_helical_dom_sf"/>
</dbReference>
<feature type="repeat" description="PPR" evidence="3">
    <location>
        <begin position="68"/>
        <end position="102"/>
    </location>
</feature>
<name>A0A7N0RF57_KALFE</name>
<protein>
    <recommendedName>
        <fullName evidence="6">Pentatricopeptide repeat-containing protein</fullName>
    </recommendedName>
</protein>
<feature type="repeat" description="PPR" evidence="3">
    <location>
        <begin position="275"/>
        <end position="305"/>
    </location>
</feature>
<dbReference type="Pfam" id="PF13041">
    <property type="entry name" value="PPR_2"/>
    <property type="match status" value="3"/>
</dbReference>
<dbReference type="EnsemblPlants" id="Kaladp0009s0035.1.v1.1">
    <property type="protein sequence ID" value="Kaladp0009s0035.1.v1.1.CDS.1"/>
    <property type="gene ID" value="Kaladp0009s0035.v1.1"/>
</dbReference>
<feature type="repeat" description="PPR" evidence="3">
    <location>
        <begin position="205"/>
        <end position="239"/>
    </location>
</feature>
<evidence type="ECO:0008006" key="6">
    <source>
        <dbReference type="Google" id="ProtNLM"/>
    </source>
</evidence>
<sequence length="486" mass="54236">MSSFHTLASMAEACVSMHDLKLIHARAIISGLRHNTFVLAKILRFAAVSPLGDLEYARHLFDQMPQPNTFFYNTLIRGYSKSFSPWESVSLYNRMRRNGVEPDGFTFTFLIKGRSRMRIECSRMIAAADEIHGMSLKLGFGSYLFVNNALIHLYAGRGLPAATQRVFEETVGPDTVSWSGLVVAHVKAGELDYARAMFERMPERDVVSWTAVISAFSQAKRASEALELFAQMRGEGVEPDEVTMVSVVSACASLGDMRTGLGIQRYVDEKGFGWMVSLNNALIDMYSKCGSMDLAWRVFDRMERKSLVTWNTMISACSSHGLAEDALNLFALMLDERVQPDAVTFLALLAAHSRKGWVDEGCRTFFAMEREYGVAPEVEHYGCVVDMLGRAGRLEETFEFITGMPVASNDKVWGALLGACRLHGDTEMGERVLRKLIELKPDEGGYYILLRDIYAEKGRQAEAYEMREVLDSGGAMKTAGSSWVQP</sequence>
<dbReference type="PROSITE" id="PS51375">
    <property type="entry name" value="PPR"/>
    <property type="match status" value="5"/>
</dbReference>
<reference evidence="4" key="1">
    <citation type="submission" date="2021-01" db="UniProtKB">
        <authorList>
            <consortium name="EnsemblPlants"/>
        </authorList>
    </citation>
    <scope>IDENTIFICATION</scope>
</reference>
<keyword evidence="2" id="KW-0677">Repeat</keyword>
<dbReference type="FunFam" id="1.25.40.10:FF:000345">
    <property type="entry name" value="Pentatricopeptide repeat-containing protein"/>
    <property type="match status" value="1"/>
</dbReference>
<dbReference type="FunFam" id="1.25.40.10:FF:000333">
    <property type="entry name" value="Pentatricopeptide repeat-containing protein"/>
    <property type="match status" value="1"/>
</dbReference>
<dbReference type="GO" id="GO:0003723">
    <property type="term" value="F:RNA binding"/>
    <property type="evidence" value="ECO:0007669"/>
    <property type="project" value="InterPro"/>
</dbReference>
<dbReference type="InterPro" id="IPR046848">
    <property type="entry name" value="E_motif"/>
</dbReference>
<dbReference type="AlphaFoldDB" id="A0A7N0RF57"/>
<feature type="repeat" description="PPR" evidence="3">
    <location>
        <begin position="306"/>
        <end position="340"/>
    </location>
</feature>
<dbReference type="InterPro" id="IPR046960">
    <property type="entry name" value="PPR_At4g14850-like_plant"/>
</dbReference>
<keyword evidence="5" id="KW-1185">Reference proteome</keyword>
<dbReference type="Gene3D" id="1.25.40.10">
    <property type="entry name" value="Tetratricopeptide repeat domain"/>
    <property type="match status" value="3"/>
</dbReference>
<comment type="similarity">
    <text evidence="1">Belongs to the PPR family. PCMP-H subfamily.</text>
</comment>
<dbReference type="Proteomes" id="UP000594263">
    <property type="component" value="Unplaced"/>
</dbReference>
<evidence type="ECO:0000313" key="5">
    <source>
        <dbReference type="Proteomes" id="UP000594263"/>
    </source>
</evidence>
<proteinExistence type="inferred from homology"/>
<evidence type="ECO:0000256" key="3">
    <source>
        <dbReference type="PROSITE-ProRule" id="PRU00708"/>
    </source>
</evidence>
<dbReference type="PANTHER" id="PTHR47926">
    <property type="entry name" value="PENTATRICOPEPTIDE REPEAT-CONTAINING PROTEIN"/>
    <property type="match status" value="1"/>
</dbReference>
<dbReference type="OMA" id="NTFFYNT"/>
<accession>A0A7N0RF57</accession>
<feature type="repeat" description="PPR" evidence="3">
    <location>
        <begin position="174"/>
        <end position="204"/>
    </location>
</feature>
<organism evidence="4 5">
    <name type="scientific">Kalanchoe fedtschenkoi</name>
    <name type="common">Lavender scallops</name>
    <name type="synonym">South American air plant</name>
    <dbReference type="NCBI Taxonomy" id="63787"/>
    <lineage>
        <taxon>Eukaryota</taxon>
        <taxon>Viridiplantae</taxon>
        <taxon>Streptophyta</taxon>
        <taxon>Embryophyta</taxon>
        <taxon>Tracheophyta</taxon>
        <taxon>Spermatophyta</taxon>
        <taxon>Magnoliopsida</taxon>
        <taxon>eudicotyledons</taxon>
        <taxon>Gunneridae</taxon>
        <taxon>Pentapetalae</taxon>
        <taxon>Saxifragales</taxon>
        <taxon>Crassulaceae</taxon>
        <taxon>Kalanchoe</taxon>
    </lineage>
</organism>
<dbReference type="Gramene" id="Kaladp0009s0035.1.v1.1">
    <property type="protein sequence ID" value="Kaladp0009s0035.1.v1.1.CDS.1"/>
    <property type="gene ID" value="Kaladp0009s0035.v1.1"/>
</dbReference>
<dbReference type="PANTHER" id="PTHR47926:SF537">
    <property type="entry name" value="PENTACOTRIPEPTIDE-REPEAT REGION OF PRORP DOMAIN-CONTAINING PROTEIN"/>
    <property type="match status" value="1"/>
</dbReference>